<feature type="region of interest" description="Disordered" evidence="1">
    <location>
        <begin position="250"/>
        <end position="275"/>
    </location>
</feature>
<evidence type="ECO:0000313" key="2">
    <source>
        <dbReference type="EMBL" id="CAG9325318.1"/>
    </source>
</evidence>
<evidence type="ECO:0000256" key="1">
    <source>
        <dbReference type="SAM" id="MobiDB-lite"/>
    </source>
</evidence>
<comment type="caution">
    <text evidence="2">The sequence shown here is derived from an EMBL/GenBank/DDBJ whole genome shotgun (WGS) entry which is preliminary data.</text>
</comment>
<name>A0AAU9JIA1_9CILI</name>
<sequence length="275" mass="31627">MRRSRECNGVSEDAPTFLKTRYGEIVKQRKPNTGIHIQAKLKFGVSSDSPPLFQLPNVLVSTRQSNLSPPRSKSIEPFLPHQGTIHSKDQDFDSVKFSVKKDVILGIKDKVRYQSVFHQNFLQRIYQRKGFYKSKGEITGNNKIPKIERKGKSDLSILQSSKLVQTAISRYSSRQSRFTSTKHSSVDPDNSLMRDYESDFSLARTPFSTRYGKLNPKSLSRCEANLPKLAEKLEQLEQSISIEDFEQRLTHYPSPKKRNLHEYYKTAEPLQKNDA</sequence>
<gene>
    <name evidence="2" type="ORF">BSTOLATCC_MIC38581</name>
</gene>
<protein>
    <submittedName>
        <fullName evidence="2">Uncharacterized protein</fullName>
    </submittedName>
</protein>
<reference evidence="2" key="1">
    <citation type="submission" date="2021-09" db="EMBL/GenBank/DDBJ databases">
        <authorList>
            <consortium name="AG Swart"/>
            <person name="Singh M."/>
            <person name="Singh A."/>
            <person name="Seah K."/>
            <person name="Emmerich C."/>
        </authorList>
    </citation>
    <scope>NUCLEOTIDE SEQUENCE</scope>
    <source>
        <strain evidence="2">ATCC30299</strain>
    </source>
</reference>
<organism evidence="2 3">
    <name type="scientific">Blepharisma stoltei</name>
    <dbReference type="NCBI Taxonomy" id="1481888"/>
    <lineage>
        <taxon>Eukaryota</taxon>
        <taxon>Sar</taxon>
        <taxon>Alveolata</taxon>
        <taxon>Ciliophora</taxon>
        <taxon>Postciliodesmatophora</taxon>
        <taxon>Heterotrichea</taxon>
        <taxon>Heterotrichida</taxon>
        <taxon>Blepharismidae</taxon>
        <taxon>Blepharisma</taxon>
    </lineage>
</organism>
<keyword evidence="3" id="KW-1185">Reference proteome</keyword>
<accession>A0AAU9JIA1</accession>
<dbReference type="Proteomes" id="UP001162131">
    <property type="component" value="Unassembled WGS sequence"/>
</dbReference>
<feature type="compositionally biased region" description="Basic and acidic residues" evidence="1">
    <location>
        <begin position="260"/>
        <end position="275"/>
    </location>
</feature>
<dbReference type="EMBL" id="CAJZBQ010000038">
    <property type="protein sequence ID" value="CAG9325318.1"/>
    <property type="molecule type" value="Genomic_DNA"/>
</dbReference>
<proteinExistence type="predicted"/>
<evidence type="ECO:0000313" key="3">
    <source>
        <dbReference type="Proteomes" id="UP001162131"/>
    </source>
</evidence>
<dbReference type="AlphaFoldDB" id="A0AAU9JIA1"/>